<proteinExistence type="predicted"/>
<dbReference type="RefSeq" id="WP_133591015.1">
    <property type="nucleotide sequence ID" value="NZ_SNVV01000007.1"/>
</dbReference>
<organism evidence="1 2">
    <name type="scientific">Azoarcus indigens</name>
    <dbReference type="NCBI Taxonomy" id="29545"/>
    <lineage>
        <taxon>Bacteria</taxon>
        <taxon>Pseudomonadati</taxon>
        <taxon>Pseudomonadota</taxon>
        <taxon>Betaproteobacteria</taxon>
        <taxon>Rhodocyclales</taxon>
        <taxon>Zoogloeaceae</taxon>
        <taxon>Azoarcus</taxon>
    </lineage>
</organism>
<evidence type="ECO:0008006" key="3">
    <source>
        <dbReference type="Google" id="ProtNLM"/>
    </source>
</evidence>
<protein>
    <recommendedName>
        <fullName evidence="3">PilZ domain-containing protein</fullName>
    </recommendedName>
</protein>
<reference evidence="1 2" key="1">
    <citation type="submission" date="2019-03" db="EMBL/GenBank/DDBJ databases">
        <title>Genomic Encyclopedia of Type Strains, Phase IV (KMG-IV): sequencing the most valuable type-strain genomes for metagenomic binning, comparative biology and taxonomic classification.</title>
        <authorList>
            <person name="Goeker M."/>
        </authorList>
    </citation>
    <scope>NUCLEOTIDE SEQUENCE [LARGE SCALE GENOMIC DNA]</scope>
    <source>
        <strain evidence="1 2">DSM 12121</strain>
    </source>
</reference>
<dbReference type="OrthoDB" id="8526691at2"/>
<dbReference type="SUPFAM" id="SSF141371">
    <property type="entry name" value="PilZ domain-like"/>
    <property type="match status" value="1"/>
</dbReference>
<keyword evidence="2" id="KW-1185">Reference proteome</keyword>
<dbReference type="EMBL" id="SNVV01000007">
    <property type="protein sequence ID" value="TDN51436.1"/>
    <property type="molecule type" value="Genomic_DNA"/>
</dbReference>
<comment type="caution">
    <text evidence="1">The sequence shown here is derived from an EMBL/GenBank/DDBJ whole genome shotgun (WGS) entry which is preliminary data.</text>
</comment>
<evidence type="ECO:0000313" key="2">
    <source>
        <dbReference type="Proteomes" id="UP000295129"/>
    </source>
</evidence>
<evidence type="ECO:0000313" key="1">
    <source>
        <dbReference type="EMBL" id="TDN51436.1"/>
    </source>
</evidence>
<name>A0A4R6E145_9RHOO</name>
<sequence length="138" mass="15189">MTTAVTNDAQERRGRQRFLALRRGEPCFWVMLDGERIALNDLSLEGFSMPATTPPPAGQPFHFTLVREGVPDEIRGTAAVVSHSASPEGGLAGCQFVEVKDDGLFRLQDWLVTHVIVNATVRITEREAVEIVMGRSLV</sequence>
<accession>A0A4R6E145</accession>
<dbReference type="Proteomes" id="UP000295129">
    <property type="component" value="Unassembled WGS sequence"/>
</dbReference>
<dbReference type="AlphaFoldDB" id="A0A4R6E145"/>
<gene>
    <name evidence="1" type="ORF">C7389_107171</name>
</gene>